<feature type="domain" description="Speriolin C-terminal" evidence="3">
    <location>
        <begin position="870"/>
        <end position="1031"/>
    </location>
</feature>
<feature type="coiled-coil region" evidence="1">
    <location>
        <begin position="76"/>
        <end position="103"/>
    </location>
</feature>
<dbReference type="InParanoid" id="K1QC69"/>
<organism evidence="4">
    <name type="scientific">Magallana gigas</name>
    <name type="common">Pacific oyster</name>
    <name type="synonym">Crassostrea gigas</name>
    <dbReference type="NCBI Taxonomy" id="29159"/>
    <lineage>
        <taxon>Eukaryota</taxon>
        <taxon>Metazoa</taxon>
        <taxon>Spiralia</taxon>
        <taxon>Lophotrochozoa</taxon>
        <taxon>Mollusca</taxon>
        <taxon>Bivalvia</taxon>
        <taxon>Autobranchia</taxon>
        <taxon>Pteriomorphia</taxon>
        <taxon>Ostreida</taxon>
        <taxon>Ostreoidea</taxon>
        <taxon>Ostreidae</taxon>
        <taxon>Magallana</taxon>
    </lineage>
</organism>
<evidence type="ECO:0000259" key="3">
    <source>
        <dbReference type="Pfam" id="PF15059"/>
    </source>
</evidence>
<proteinExistence type="predicted"/>
<evidence type="ECO:0000313" key="4">
    <source>
        <dbReference type="EMBL" id="EKC28764.1"/>
    </source>
</evidence>
<feature type="compositionally biased region" description="Basic and acidic residues" evidence="2">
    <location>
        <begin position="723"/>
        <end position="733"/>
    </location>
</feature>
<feature type="compositionally biased region" description="Polar residues" evidence="2">
    <location>
        <begin position="327"/>
        <end position="336"/>
    </location>
</feature>
<sequence length="1031" mass="116380">MSSEEDIPTLYAGDLAPPMEDVKNSCLIADEHRRLLEENHRLAEEKRALMNSLILMNQKMEKMQTHFSSISLKQQIEKREEDIRDLRKILMEVVEQNKKLKDAVHVSEHARKEIKTEFEILRNLLSPIKPRAQTHTYTQTELISESEIHHDYPEIAPKDQQIGDDFKETEQNSSMLIQRNLSPSTEVRMDITVKSVQGNLSPTTQNDYGQTAGQKSLMEGKTKEFRSKIPLYQKRRAQHDAMKNKPTDERSNANAEEINKYSPKPAQNPIRARNQDVPSPSVSMPSSKTVVNKERVRGEQETIEENVITKFAKMPRKIARYKPPETKQITVDSTLRGNKDTSDQKTPQSRTKDVCPDAPSAENLVQRDLNQELRLDRERSLSCNMEGSYKHEGQLNPGKSGSPKGTNQDCEPVFYSLPMTFRNNLLKRGKYYSDKEVNYIFEKLLKEEKAGYQSGAKIDPATGKMQKPEYSFKGEDSPSVTEPNCNGEQRRCAQTPQLKQENVEELGVSQQRPKFASSLELHPQSVNEASLHAQEPTNYNVQDEHEVVVQNNQLKHDDVPPQNSSPVNQENALPSVEARTSGIDTYIAENESPTTYNTYVREGNQLSLSVGKSEDVSSSLPKFWGNTSTTSSSNGPGRTDRDTSHADPSGFVYLRSTKNGSQDVVDSYGVHGQFPDERNAQPGPSRMDQSDQVLPEQFRNELVTEEQPVIQDTFHQVPYKNPEFSERNSDTNRHISQSNFGIAKEESGHAQELHALKMEMKSESLDAGLENDGDGKDLPRVDEADIHQRSDSSSSGRGVIGDPVATSTPRNKRFIMEPIATSTPKAFEEHALNQVVPNRSQSSSDAMDSDSGIAFDQKLSAALKILGTRVIGEIAFQLDRKILETVFRRRASASNDELIKNRVYGYTSQNIGALITKETLRGDGTRNLQKESFYRKRHEKLLHILKDHGYNKMVHEEFVKKMVEKYGTLNATPSKKVIQMYGLEEPKLLEALLGEVTADKAEFVHSLVLLKCLRVMSSWDGVDDGGSLFKW</sequence>
<feature type="region of interest" description="Disordered" evidence="2">
    <location>
        <begin position="615"/>
        <end position="691"/>
    </location>
</feature>
<dbReference type="AlphaFoldDB" id="K1QC69"/>
<accession>K1QC69</accession>
<keyword evidence="1" id="KW-0175">Coiled coil</keyword>
<dbReference type="InterPro" id="IPR026715">
    <property type="entry name" value="SPATC1"/>
</dbReference>
<feature type="region of interest" description="Disordered" evidence="2">
    <location>
        <begin position="712"/>
        <end position="733"/>
    </location>
</feature>
<feature type="region of interest" description="Disordered" evidence="2">
    <location>
        <begin position="456"/>
        <end position="491"/>
    </location>
</feature>
<feature type="compositionally biased region" description="Basic and acidic residues" evidence="2">
    <location>
        <begin position="466"/>
        <end position="476"/>
    </location>
</feature>
<feature type="compositionally biased region" description="Low complexity" evidence="2">
    <location>
        <begin position="277"/>
        <end position="290"/>
    </location>
</feature>
<dbReference type="HOGENOM" id="CLU_294276_0_0_1"/>
<feature type="compositionally biased region" description="Basic and acidic residues" evidence="2">
    <location>
        <begin position="369"/>
        <end position="380"/>
    </location>
</feature>
<dbReference type="EMBL" id="JH817502">
    <property type="protein sequence ID" value="EKC28764.1"/>
    <property type="molecule type" value="Genomic_DNA"/>
</dbReference>
<reference evidence="4" key="1">
    <citation type="journal article" date="2012" name="Nature">
        <title>The oyster genome reveals stress adaptation and complexity of shell formation.</title>
        <authorList>
            <person name="Zhang G."/>
            <person name="Fang X."/>
            <person name="Guo X."/>
            <person name="Li L."/>
            <person name="Luo R."/>
            <person name="Xu F."/>
            <person name="Yang P."/>
            <person name="Zhang L."/>
            <person name="Wang X."/>
            <person name="Qi H."/>
            <person name="Xiong Z."/>
            <person name="Que H."/>
            <person name="Xie Y."/>
            <person name="Holland P.W."/>
            <person name="Paps J."/>
            <person name="Zhu Y."/>
            <person name="Wu F."/>
            <person name="Chen Y."/>
            <person name="Wang J."/>
            <person name="Peng C."/>
            <person name="Meng J."/>
            <person name="Yang L."/>
            <person name="Liu J."/>
            <person name="Wen B."/>
            <person name="Zhang N."/>
            <person name="Huang Z."/>
            <person name="Zhu Q."/>
            <person name="Feng Y."/>
            <person name="Mount A."/>
            <person name="Hedgecock D."/>
            <person name="Xu Z."/>
            <person name="Liu Y."/>
            <person name="Domazet-Loso T."/>
            <person name="Du Y."/>
            <person name="Sun X."/>
            <person name="Zhang S."/>
            <person name="Liu B."/>
            <person name="Cheng P."/>
            <person name="Jiang X."/>
            <person name="Li J."/>
            <person name="Fan D."/>
            <person name="Wang W."/>
            <person name="Fu W."/>
            <person name="Wang T."/>
            <person name="Wang B."/>
            <person name="Zhang J."/>
            <person name="Peng Z."/>
            <person name="Li Y."/>
            <person name="Li N."/>
            <person name="Wang J."/>
            <person name="Chen M."/>
            <person name="He Y."/>
            <person name="Tan F."/>
            <person name="Song X."/>
            <person name="Zheng Q."/>
            <person name="Huang R."/>
            <person name="Yang H."/>
            <person name="Du X."/>
            <person name="Chen L."/>
            <person name="Yang M."/>
            <person name="Gaffney P.M."/>
            <person name="Wang S."/>
            <person name="Luo L."/>
            <person name="She Z."/>
            <person name="Ming Y."/>
            <person name="Huang W."/>
            <person name="Zhang S."/>
            <person name="Huang B."/>
            <person name="Zhang Y."/>
            <person name="Qu T."/>
            <person name="Ni P."/>
            <person name="Miao G."/>
            <person name="Wang J."/>
            <person name="Wang Q."/>
            <person name="Steinberg C.E."/>
            <person name="Wang H."/>
            <person name="Li N."/>
            <person name="Qian L."/>
            <person name="Zhang G."/>
            <person name="Li Y."/>
            <person name="Yang H."/>
            <person name="Liu X."/>
            <person name="Wang J."/>
            <person name="Yin Y."/>
            <person name="Wang J."/>
        </authorList>
    </citation>
    <scope>NUCLEOTIDE SEQUENCE [LARGE SCALE GENOMIC DNA]</scope>
    <source>
        <strain evidence="4">05x7-T-G4-1.051#20</strain>
    </source>
</reference>
<feature type="region of interest" description="Disordered" evidence="2">
    <location>
        <begin position="786"/>
        <end position="811"/>
    </location>
</feature>
<feature type="compositionally biased region" description="Polar residues" evidence="2">
    <location>
        <begin position="478"/>
        <end position="491"/>
    </location>
</feature>
<feature type="compositionally biased region" description="Polar residues" evidence="2">
    <location>
        <begin position="195"/>
        <end position="214"/>
    </location>
</feature>
<gene>
    <name evidence="4" type="ORF">CGI_10018058</name>
</gene>
<feature type="compositionally biased region" description="Basic and acidic residues" evidence="2">
    <location>
        <begin position="238"/>
        <end position="251"/>
    </location>
</feature>
<evidence type="ECO:0000256" key="2">
    <source>
        <dbReference type="SAM" id="MobiDB-lite"/>
    </source>
</evidence>
<feature type="compositionally biased region" description="Basic and acidic residues" evidence="2">
    <location>
        <begin position="291"/>
        <end position="300"/>
    </location>
</feature>
<evidence type="ECO:0000256" key="1">
    <source>
        <dbReference type="SAM" id="Coils"/>
    </source>
</evidence>
<dbReference type="GO" id="GO:0005813">
    <property type="term" value="C:centrosome"/>
    <property type="evidence" value="ECO:0007669"/>
    <property type="project" value="TreeGrafter"/>
</dbReference>
<feature type="compositionally biased region" description="Polar residues" evidence="2">
    <location>
        <begin position="397"/>
        <end position="409"/>
    </location>
</feature>
<dbReference type="Pfam" id="PF15059">
    <property type="entry name" value="Speriolin_C"/>
    <property type="match status" value="1"/>
</dbReference>
<protein>
    <submittedName>
        <fullName evidence="4">Speriolin</fullName>
    </submittedName>
</protein>
<dbReference type="PANTHER" id="PTHR22192:SF17">
    <property type="entry name" value="SPERIOLIN-LIKE PROTEIN"/>
    <property type="match status" value="1"/>
</dbReference>
<dbReference type="InterPro" id="IPR029384">
    <property type="entry name" value="Speriolin_C"/>
</dbReference>
<feature type="compositionally biased region" description="Basic and acidic residues" evidence="2">
    <location>
        <begin position="218"/>
        <end position="227"/>
    </location>
</feature>
<feature type="region of interest" description="Disordered" evidence="2">
    <location>
        <begin position="318"/>
        <end position="409"/>
    </location>
</feature>
<dbReference type="PANTHER" id="PTHR22192">
    <property type="entry name" value="SPERIOLIN"/>
    <property type="match status" value="1"/>
</dbReference>
<name>K1QC69_MAGGI</name>
<feature type="region of interest" description="Disordered" evidence="2">
    <location>
        <begin position="195"/>
        <end position="300"/>
    </location>
</feature>